<keyword evidence="1" id="KW-0812">Transmembrane</keyword>
<protein>
    <recommendedName>
        <fullName evidence="4">DUF1640 domain-containing protein</fullName>
    </recommendedName>
</protein>
<feature type="transmembrane region" description="Helical" evidence="1">
    <location>
        <begin position="88"/>
        <end position="108"/>
    </location>
</feature>
<evidence type="ECO:0000256" key="1">
    <source>
        <dbReference type="SAM" id="Phobius"/>
    </source>
</evidence>
<evidence type="ECO:0000313" key="2">
    <source>
        <dbReference type="EMBL" id="MDX6849090.1"/>
    </source>
</evidence>
<dbReference type="RefSeq" id="WP_302722703.1">
    <property type="nucleotide sequence ID" value="NZ_JAULRU010000569.1"/>
</dbReference>
<keyword evidence="3" id="KW-1185">Reference proteome</keyword>
<dbReference type="Proteomes" id="UP001273505">
    <property type="component" value="Unassembled WGS sequence"/>
</dbReference>
<organism evidence="2 3">
    <name type="scientific">Gilvimarinus gilvus</name>
    <dbReference type="NCBI Taxonomy" id="3058038"/>
    <lineage>
        <taxon>Bacteria</taxon>
        <taxon>Pseudomonadati</taxon>
        <taxon>Pseudomonadota</taxon>
        <taxon>Gammaproteobacteria</taxon>
        <taxon>Cellvibrionales</taxon>
        <taxon>Cellvibrionaceae</taxon>
        <taxon>Gilvimarinus</taxon>
    </lineage>
</organism>
<dbReference type="EMBL" id="JAXAFO010000009">
    <property type="protein sequence ID" value="MDX6849090.1"/>
    <property type="molecule type" value="Genomic_DNA"/>
</dbReference>
<evidence type="ECO:0008006" key="4">
    <source>
        <dbReference type="Google" id="ProtNLM"/>
    </source>
</evidence>
<reference evidence="2 3" key="1">
    <citation type="submission" date="2023-11" db="EMBL/GenBank/DDBJ databases">
        <title>Gilvimarinus fulvus sp. nov., isolated from the surface of Kelp.</title>
        <authorList>
            <person name="Sun Y.Y."/>
            <person name="Gong Y."/>
            <person name="Du Z.J."/>
        </authorList>
    </citation>
    <scope>NUCLEOTIDE SEQUENCE [LARGE SCALE GENOMIC DNA]</scope>
    <source>
        <strain evidence="2 3">SDUM040013</strain>
    </source>
</reference>
<keyword evidence="1" id="KW-0472">Membrane</keyword>
<gene>
    <name evidence="2" type="ORF">SCD92_06950</name>
</gene>
<comment type="caution">
    <text evidence="2">The sequence shown here is derived from an EMBL/GenBank/DDBJ whole genome shotgun (WGS) entry which is preliminary data.</text>
</comment>
<keyword evidence="1" id="KW-1133">Transmembrane helix</keyword>
<sequence>MQHTEDQKLTALSQRIDDSHDALKARLDQLYTQREASTGAERDNVEEQIRALRDQEIRLLKSKKAAWMAHWLRTEGEIEVIEHPYRKLGATLMIISVIALMGLATYAWQINS</sequence>
<name>A0ABU4RW34_9GAMM</name>
<proteinExistence type="predicted"/>
<evidence type="ECO:0000313" key="3">
    <source>
        <dbReference type="Proteomes" id="UP001273505"/>
    </source>
</evidence>
<accession>A0ABU4RW34</accession>